<evidence type="ECO:0000313" key="1">
    <source>
        <dbReference type="EMBL" id="MDB6179551.1"/>
    </source>
</evidence>
<dbReference type="Proteomes" id="UP001165641">
    <property type="component" value="Unassembled WGS sequence"/>
</dbReference>
<name>A0ABT4ZLB7_9RHOB</name>
<dbReference type="Pfam" id="PF05135">
    <property type="entry name" value="Phage_connect_1"/>
    <property type="match status" value="1"/>
</dbReference>
<dbReference type="EMBL" id="JAQBIE010000041">
    <property type="protein sequence ID" value="MDB6179551.1"/>
    <property type="molecule type" value="Genomic_DNA"/>
</dbReference>
<sequence>MIVNFSDLCAQAGVTGDAPKDDLMSLQSKGDAAQNHIERMLGYRIEAEFGGEDQEPIPEALKEAVLQLACWWFEHREAVSDRDKRLPYGVDELVAAYRDWTF</sequence>
<dbReference type="CDD" id="cd08054">
    <property type="entry name" value="gp6"/>
    <property type="match status" value="1"/>
</dbReference>
<dbReference type="Gene3D" id="1.10.3230.30">
    <property type="entry name" value="Phage gp6-like head-tail connector protein"/>
    <property type="match status" value="1"/>
</dbReference>
<evidence type="ECO:0000313" key="2">
    <source>
        <dbReference type="Proteomes" id="UP001165641"/>
    </source>
</evidence>
<gene>
    <name evidence="1" type="ORF">PAF17_18940</name>
</gene>
<dbReference type="NCBIfam" id="TIGR01560">
    <property type="entry name" value="put_DNA_pack"/>
    <property type="match status" value="1"/>
</dbReference>
<protein>
    <submittedName>
        <fullName evidence="1">Head-tail connector protein</fullName>
    </submittedName>
</protein>
<dbReference type="InterPro" id="IPR021146">
    <property type="entry name" value="Phage_gp6-like_head-tail"/>
</dbReference>
<proteinExistence type="predicted"/>
<reference evidence="1" key="1">
    <citation type="submission" date="2022-12" db="EMBL/GenBank/DDBJ databases">
        <title>Paracoccus onchidii sp. nov., isolated from a marine invertebrate from the South China Sea.</title>
        <authorList>
            <person name="Xu S."/>
            <person name="Liu Z."/>
            <person name="Xu Y."/>
        </authorList>
    </citation>
    <scope>NUCLEOTIDE SEQUENCE</scope>
    <source>
        <strain evidence="1">Z330</strain>
    </source>
</reference>
<dbReference type="RefSeq" id="WP_271890647.1">
    <property type="nucleotide sequence ID" value="NZ_JAQBIE010000041.1"/>
</dbReference>
<accession>A0ABT4ZLB7</accession>
<dbReference type="InterPro" id="IPR006450">
    <property type="entry name" value="Phage_HK97_gp6-like"/>
</dbReference>
<comment type="caution">
    <text evidence="1">The sequence shown here is derived from an EMBL/GenBank/DDBJ whole genome shotgun (WGS) entry which is preliminary data.</text>
</comment>
<keyword evidence="2" id="KW-1185">Reference proteome</keyword>
<organism evidence="1 2">
    <name type="scientific">Paracoccus onchidii</name>
    <dbReference type="NCBI Taxonomy" id="3017813"/>
    <lineage>
        <taxon>Bacteria</taxon>
        <taxon>Pseudomonadati</taxon>
        <taxon>Pseudomonadota</taxon>
        <taxon>Alphaproteobacteria</taxon>
        <taxon>Rhodobacterales</taxon>
        <taxon>Paracoccaceae</taxon>
        <taxon>Paracoccus</taxon>
    </lineage>
</organism>